<gene>
    <name evidence="2" type="ORF">HZI73_05420</name>
</gene>
<dbReference type="InterPro" id="IPR014284">
    <property type="entry name" value="RNA_pol_sigma-70_dom"/>
</dbReference>
<organism evidence="2 3">
    <name type="scientific">Vallitalea pronyensis</name>
    <dbReference type="NCBI Taxonomy" id="1348613"/>
    <lineage>
        <taxon>Bacteria</taxon>
        <taxon>Bacillati</taxon>
        <taxon>Bacillota</taxon>
        <taxon>Clostridia</taxon>
        <taxon>Lachnospirales</taxon>
        <taxon>Vallitaleaceae</taxon>
        <taxon>Vallitalea</taxon>
    </lineage>
</organism>
<dbReference type="SUPFAM" id="SSF88946">
    <property type="entry name" value="Sigma2 domain of RNA polymerase sigma factors"/>
    <property type="match status" value="1"/>
</dbReference>
<dbReference type="InterPro" id="IPR007627">
    <property type="entry name" value="RNA_pol_sigma70_r2"/>
</dbReference>
<dbReference type="RefSeq" id="WP_212697237.1">
    <property type="nucleotide sequence ID" value="NZ_CP058649.1"/>
</dbReference>
<dbReference type="Gene3D" id="1.10.1740.10">
    <property type="match status" value="1"/>
</dbReference>
<dbReference type="NCBIfam" id="TIGR02937">
    <property type="entry name" value="sigma70-ECF"/>
    <property type="match status" value="1"/>
</dbReference>
<evidence type="ECO:0000313" key="2">
    <source>
        <dbReference type="EMBL" id="QUI21766.1"/>
    </source>
</evidence>
<dbReference type="EMBL" id="CP058649">
    <property type="protein sequence ID" value="QUI21766.1"/>
    <property type="molecule type" value="Genomic_DNA"/>
</dbReference>
<accession>A0A8J8MHX8</accession>
<dbReference type="InterPro" id="IPR013325">
    <property type="entry name" value="RNA_pol_sigma_r2"/>
</dbReference>
<dbReference type="InterPro" id="IPR036388">
    <property type="entry name" value="WH-like_DNA-bd_sf"/>
</dbReference>
<reference evidence="2" key="1">
    <citation type="submission" date="2020-07" db="EMBL/GenBank/DDBJ databases">
        <title>Vallitalea pronyensis genome.</title>
        <authorList>
            <person name="Postec A."/>
        </authorList>
    </citation>
    <scope>NUCLEOTIDE SEQUENCE</scope>
    <source>
        <strain evidence="2">FatNI3</strain>
    </source>
</reference>
<dbReference type="Gene3D" id="1.10.10.10">
    <property type="entry name" value="Winged helix-like DNA-binding domain superfamily/Winged helix DNA-binding domain"/>
    <property type="match status" value="1"/>
</dbReference>
<protein>
    <submittedName>
        <fullName evidence="2">Sigma-70 family RNA polymerase sigma factor</fullName>
    </submittedName>
</protein>
<dbReference type="Pfam" id="PF04542">
    <property type="entry name" value="Sigma70_r2"/>
    <property type="match status" value="1"/>
</dbReference>
<dbReference type="Proteomes" id="UP000683246">
    <property type="component" value="Chromosome"/>
</dbReference>
<name>A0A8J8MHX8_9FIRM</name>
<dbReference type="SUPFAM" id="SSF88659">
    <property type="entry name" value="Sigma3 and sigma4 domains of RNA polymerase sigma factors"/>
    <property type="match status" value="1"/>
</dbReference>
<dbReference type="GO" id="GO:0003700">
    <property type="term" value="F:DNA-binding transcription factor activity"/>
    <property type="evidence" value="ECO:0007669"/>
    <property type="project" value="InterPro"/>
</dbReference>
<feature type="domain" description="RNA polymerase sigma-70 region 2" evidence="1">
    <location>
        <begin position="13"/>
        <end position="82"/>
    </location>
</feature>
<dbReference type="InterPro" id="IPR013324">
    <property type="entry name" value="RNA_pol_sigma_r3/r4-like"/>
</dbReference>
<dbReference type="KEGG" id="vpy:HZI73_05420"/>
<dbReference type="AlphaFoldDB" id="A0A8J8MHX8"/>
<proteinExistence type="predicted"/>
<sequence length="171" mass="20204">MNKINAIEQVTFYNTHKKLSCFIVSNILKGVGSKEDVEECVNDIMLEIIKKYDRYDANKSSIKNYVSILSRSRALNYRKKLQKNKTVLFTDDILVKDTNSDYMRDILEKVIKMLNYSEKQLFKYKYVYEYANADIAKAMKLTEGYTRIKVHRLKKKLIKLLKKHGIEGWEV</sequence>
<dbReference type="GO" id="GO:0006352">
    <property type="term" value="P:DNA-templated transcription initiation"/>
    <property type="evidence" value="ECO:0007669"/>
    <property type="project" value="InterPro"/>
</dbReference>
<keyword evidence="3" id="KW-1185">Reference proteome</keyword>
<evidence type="ECO:0000313" key="3">
    <source>
        <dbReference type="Proteomes" id="UP000683246"/>
    </source>
</evidence>
<evidence type="ECO:0000259" key="1">
    <source>
        <dbReference type="Pfam" id="PF04542"/>
    </source>
</evidence>